<evidence type="ECO:0000313" key="10">
    <source>
        <dbReference type="Proteomes" id="UP000694427"/>
    </source>
</evidence>
<evidence type="ECO:0000256" key="7">
    <source>
        <dbReference type="SAM" id="SignalP"/>
    </source>
</evidence>
<feature type="region of interest" description="Disordered" evidence="6">
    <location>
        <begin position="311"/>
        <end position="398"/>
    </location>
</feature>
<proteinExistence type="predicted"/>
<feature type="region of interest" description="Disordered" evidence="6">
    <location>
        <begin position="242"/>
        <end position="293"/>
    </location>
</feature>
<dbReference type="Gene3D" id="3.40.50.410">
    <property type="entry name" value="von Willebrand factor, type A domain"/>
    <property type="match status" value="2"/>
</dbReference>
<name>A0A8C1MPK5_CYPCA</name>
<evidence type="ECO:0000313" key="9">
    <source>
        <dbReference type="Ensembl" id="ENSCCRP00010077865.1"/>
    </source>
</evidence>
<feature type="compositionally biased region" description="Low complexity" evidence="6">
    <location>
        <begin position="274"/>
        <end position="286"/>
    </location>
</feature>
<sequence>MVNTPCLLSILLLSLYVFSLSPEVTECPIDLYFVIDTSETIALQENPPGSLVDSIKQFTAAFARKLEDVKYKGLVQISWSVGGLHFSQRQEIISAITNKNDFIAKLLKINYLGKGTYIDCAITNMTQQLVHSPSKPNAKRFAVVITDGHVTGNPCGGIKVAAERARDEFIKIFSIASSRNLEETGLREIANSPAGVYRNKYMAVDLAGVQPVIVQSTIDRIYDIMLHLAYQECYSTKCLETPGPPGPAGHRGQKGAKGDNGDPGLKGLKGRPGDPGIEGPIGHPGPKVSSSHSSGAIKCLIINRYGKIGRIGAPGCKGDPGDKGPDGYPGSFGEPGLAGAPGEKGDPGRPGRSGPLGPVGDPGPKGERGSPGSPGIPGQKGSGEPGSEGPRGLAGEIGNKGAKVRVTDLAGSQGDAGDSGPRGDPGPLGPKGDSGRPGFSYPGPRGPTGDRGDKGAPGPRGSRGDCGPKGDPGSKGTPGEPPGPPGEPGRRGPIGDPGRDASLIFSECDVMSYIRETCGCCDCEKRCGALDIVFVIDSSESVGLTNFTLEKNFVINTINRLGSIAKDPSSETGTRVGVVQYSHNGTFQAIRLNDSRIDSMSAFKDAVKKLEWIAGGTWTPSALKFAYDNLIRDSRRAKANVTVVVITDGRYDPRDDDKLLNYLCNDASIDVNAIGIGDMFDQPEENESLKSIACRKDGRVMGMRRFADLVAEDFIDRIETVLCPDPVIVCPDLPCKSDDALAEEWKDSPIPTTVLSVSNLFNNLQEAKHPDTYTKAVATLAYAAQMAKLSSEPDKQRWTELFIDSFRVIYSDMMGDPNKALGFC</sequence>
<evidence type="ECO:0000256" key="4">
    <source>
        <dbReference type="ARBA" id="ARBA00022737"/>
    </source>
</evidence>
<dbReference type="PANTHER" id="PTHR24020">
    <property type="entry name" value="COLLAGEN ALPHA"/>
    <property type="match status" value="1"/>
</dbReference>
<evidence type="ECO:0000256" key="6">
    <source>
        <dbReference type="SAM" id="MobiDB-lite"/>
    </source>
</evidence>
<keyword evidence="10" id="KW-1185">Reference proteome</keyword>
<comment type="subcellular location">
    <subcellularLocation>
        <location evidence="1">Secreted</location>
        <location evidence="1">Extracellular space</location>
        <location evidence="1">Extracellular matrix</location>
    </subcellularLocation>
</comment>
<accession>A0A8C1MPK5</accession>
<evidence type="ECO:0000256" key="2">
    <source>
        <dbReference type="ARBA" id="ARBA00022525"/>
    </source>
</evidence>
<evidence type="ECO:0000256" key="5">
    <source>
        <dbReference type="ARBA" id="ARBA00022889"/>
    </source>
</evidence>
<reference evidence="9" key="1">
    <citation type="submission" date="2025-08" db="UniProtKB">
        <authorList>
            <consortium name="Ensembl"/>
        </authorList>
    </citation>
    <scope>IDENTIFICATION</scope>
</reference>
<feature type="compositionally biased region" description="Low complexity" evidence="6">
    <location>
        <begin position="350"/>
        <end position="359"/>
    </location>
</feature>
<dbReference type="InterPro" id="IPR050525">
    <property type="entry name" value="ECM_Assembly_Org"/>
</dbReference>
<dbReference type="Pfam" id="PF01391">
    <property type="entry name" value="Collagen"/>
    <property type="match status" value="3"/>
</dbReference>
<evidence type="ECO:0000256" key="3">
    <source>
        <dbReference type="ARBA" id="ARBA00022530"/>
    </source>
</evidence>
<keyword evidence="2" id="KW-0964">Secreted</keyword>
<evidence type="ECO:0000259" key="8">
    <source>
        <dbReference type="PROSITE" id="PS50234"/>
    </source>
</evidence>
<dbReference type="PANTHER" id="PTHR24020:SF29">
    <property type="entry name" value="COLLAGEN ALPHA-2(VI) CHAIN"/>
    <property type="match status" value="1"/>
</dbReference>
<keyword evidence="3" id="KW-0272">Extracellular matrix</keyword>
<dbReference type="FunFam" id="3.40.50.410:FF:000027">
    <property type="entry name" value="collagen alpha-2(VI) chain isoform X1"/>
    <property type="match status" value="1"/>
</dbReference>
<feature type="domain" description="VWFA" evidence="8">
    <location>
        <begin position="30"/>
        <end position="221"/>
    </location>
</feature>
<keyword evidence="5" id="KW-0130">Cell adhesion</keyword>
<keyword evidence="4" id="KW-0677">Repeat</keyword>
<feature type="chain" id="PRO_5034563402" evidence="7">
    <location>
        <begin position="20"/>
        <end position="824"/>
    </location>
</feature>
<dbReference type="InterPro" id="IPR002035">
    <property type="entry name" value="VWF_A"/>
</dbReference>
<dbReference type="SMART" id="SM00327">
    <property type="entry name" value="VWA"/>
    <property type="match status" value="2"/>
</dbReference>
<dbReference type="GO" id="GO:0007155">
    <property type="term" value="P:cell adhesion"/>
    <property type="evidence" value="ECO:0007669"/>
    <property type="project" value="UniProtKB-KW"/>
</dbReference>
<dbReference type="InterPro" id="IPR036465">
    <property type="entry name" value="vWFA_dom_sf"/>
</dbReference>
<feature type="domain" description="VWFA" evidence="8">
    <location>
        <begin position="531"/>
        <end position="718"/>
    </location>
</feature>
<dbReference type="Proteomes" id="UP000694427">
    <property type="component" value="Unplaced"/>
</dbReference>
<feature type="signal peptide" evidence="7">
    <location>
        <begin position="1"/>
        <end position="19"/>
    </location>
</feature>
<dbReference type="InterPro" id="IPR008160">
    <property type="entry name" value="Collagen"/>
</dbReference>
<dbReference type="AlphaFoldDB" id="A0A8C1MPK5"/>
<dbReference type="Pfam" id="PF00092">
    <property type="entry name" value="VWA"/>
    <property type="match status" value="2"/>
</dbReference>
<dbReference type="GO" id="GO:0005615">
    <property type="term" value="C:extracellular space"/>
    <property type="evidence" value="ECO:0007669"/>
    <property type="project" value="TreeGrafter"/>
</dbReference>
<keyword evidence="7" id="KW-0732">Signal</keyword>
<dbReference type="SUPFAM" id="SSF53300">
    <property type="entry name" value="vWA-like"/>
    <property type="match status" value="2"/>
</dbReference>
<dbReference type="PRINTS" id="PR00453">
    <property type="entry name" value="VWFADOMAIN"/>
</dbReference>
<feature type="region of interest" description="Disordered" evidence="6">
    <location>
        <begin position="410"/>
        <end position="500"/>
    </location>
</feature>
<evidence type="ECO:0000256" key="1">
    <source>
        <dbReference type="ARBA" id="ARBA00004498"/>
    </source>
</evidence>
<dbReference type="PROSITE" id="PS50234">
    <property type="entry name" value="VWFA"/>
    <property type="match status" value="2"/>
</dbReference>
<organism evidence="9 10">
    <name type="scientific">Cyprinus carpio</name>
    <name type="common">Common carp</name>
    <dbReference type="NCBI Taxonomy" id="7962"/>
    <lineage>
        <taxon>Eukaryota</taxon>
        <taxon>Metazoa</taxon>
        <taxon>Chordata</taxon>
        <taxon>Craniata</taxon>
        <taxon>Vertebrata</taxon>
        <taxon>Euteleostomi</taxon>
        <taxon>Actinopterygii</taxon>
        <taxon>Neopterygii</taxon>
        <taxon>Teleostei</taxon>
        <taxon>Ostariophysi</taxon>
        <taxon>Cypriniformes</taxon>
        <taxon>Cyprinidae</taxon>
        <taxon>Cyprininae</taxon>
        <taxon>Cyprinus</taxon>
    </lineage>
</organism>
<dbReference type="FunFam" id="3.40.50.410:FF:000026">
    <property type="entry name" value="Collagen, type VI, alpha 1"/>
    <property type="match status" value="1"/>
</dbReference>
<protein>
    <submittedName>
        <fullName evidence="9">Collagen, type VI, alpha 2</fullName>
    </submittedName>
</protein>
<dbReference type="Ensembl" id="ENSCCRT00010086432.1">
    <property type="protein sequence ID" value="ENSCCRP00010077865.1"/>
    <property type="gene ID" value="ENSCCRG00010033123.1"/>
</dbReference>
<reference evidence="9" key="2">
    <citation type="submission" date="2025-09" db="UniProtKB">
        <authorList>
            <consortium name="Ensembl"/>
        </authorList>
    </citation>
    <scope>IDENTIFICATION</scope>
</reference>
<gene>
    <name evidence="9" type="primary">LOC109098327</name>
</gene>